<sequence length="123" mass="13381">MVAEVGEEAGTAAESHRERNAIASRIRRADATAARRPYIKCNNCGDVRIVKCDRALSTTGSATTSPTTNSARCLAPIDRALFLAAPLRLGTVQASIHRSTVYSAHMFLTQTHLRVKIENRTTD</sequence>
<evidence type="ECO:0000256" key="1">
    <source>
        <dbReference type="SAM" id="MobiDB-lite"/>
    </source>
</evidence>
<accession>A0A0P0X329</accession>
<reference evidence="2 3" key="3">
    <citation type="journal article" date="2013" name="Rice">
        <title>Improvement of the Oryza sativa Nipponbare reference genome using next generation sequence and optical map data.</title>
        <authorList>
            <person name="Kawahara Y."/>
            <person name="de la Bastide M."/>
            <person name="Hamilton J.P."/>
            <person name="Kanamori H."/>
            <person name="McCombie W.R."/>
            <person name="Ouyang S."/>
            <person name="Schwartz D.C."/>
            <person name="Tanaka T."/>
            <person name="Wu J."/>
            <person name="Zhou S."/>
            <person name="Childs K.L."/>
            <person name="Davidson R.M."/>
            <person name="Lin H."/>
            <person name="Quesada-Ocampo L."/>
            <person name="Vaillancourt B."/>
            <person name="Sakai H."/>
            <person name="Lee S.S."/>
            <person name="Kim J."/>
            <person name="Numa H."/>
            <person name="Itoh T."/>
            <person name="Buell C.R."/>
            <person name="Matsumoto T."/>
        </authorList>
    </citation>
    <scope>NUCLEOTIDE SEQUENCE [LARGE SCALE GENOMIC DNA]</scope>
    <source>
        <strain evidence="3">cv. Nipponbare</strain>
    </source>
</reference>
<dbReference type="OMA" id="YNIRVKI"/>
<dbReference type="PaxDb" id="39947-A0A0P0X329"/>
<proteinExistence type="predicted"/>
<dbReference type="Gramene" id="Os07t0181200-00">
    <property type="protein sequence ID" value="Os07t0181200-00"/>
    <property type="gene ID" value="Os07g0181200"/>
</dbReference>
<organism evidence="2 3">
    <name type="scientific">Oryza sativa subsp. japonica</name>
    <name type="common">Rice</name>
    <dbReference type="NCBI Taxonomy" id="39947"/>
    <lineage>
        <taxon>Eukaryota</taxon>
        <taxon>Viridiplantae</taxon>
        <taxon>Streptophyta</taxon>
        <taxon>Embryophyta</taxon>
        <taxon>Tracheophyta</taxon>
        <taxon>Spermatophyta</taxon>
        <taxon>Magnoliopsida</taxon>
        <taxon>Liliopsida</taxon>
        <taxon>Poales</taxon>
        <taxon>Poaceae</taxon>
        <taxon>BOP clade</taxon>
        <taxon>Oryzoideae</taxon>
        <taxon>Oryzeae</taxon>
        <taxon>Oryzinae</taxon>
        <taxon>Oryza</taxon>
        <taxon>Oryza sativa</taxon>
    </lineage>
</organism>
<dbReference type="Proteomes" id="UP000059680">
    <property type="component" value="Chromosome 7"/>
</dbReference>
<dbReference type="InParanoid" id="A0A0P0X329"/>
<evidence type="ECO:0000313" key="3">
    <source>
        <dbReference type="Proteomes" id="UP000059680"/>
    </source>
</evidence>
<dbReference type="EMBL" id="AP014963">
    <property type="protein sequence ID" value="BAT00323.1"/>
    <property type="molecule type" value="Genomic_DNA"/>
</dbReference>
<keyword evidence="3" id="KW-1185">Reference proteome</keyword>
<reference evidence="3" key="1">
    <citation type="journal article" date="2005" name="Nature">
        <title>The map-based sequence of the rice genome.</title>
        <authorList>
            <consortium name="International rice genome sequencing project (IRGSP)"/>
            <person name="Matsumoto T."/>
            <person name="Wu J."/>
            <person name="Kanamori H."/>
            <person name="Katayose Y."/>
            <person name="Fujisawa M."/>
            <person name="Namiki N."/>
            <person name="Mizuno H."/>
            <person name="Yamamoto K."/>
            <person name="Antonio B.A."/>
            <person name="Baba T."/>
            <person name="Sakata K."/>
            <person name="Nagamura Y."/>
            <person name="Aoki H."/>
            <person name="Arikawa K."/>
            <person name="Arita K."/>
            <person name="Bito T."/>
            <person name="Chiden Y."/>
            <person name="Fujitsuka N."/>
            <person name="Fukunaka R."/>
            <person name="Hamada M."/>
            <person name="Harada C."/>
            <person name="Hayashi A."/>
            <person name="Hijishita S."/>
            <person name="Honda M."/>
            <person name="Hosokawa S."/>
            <person name="Ichikawa Y."/>
            <person name="Idonuma A."/>
            <person name="Iijima M."/>
            <person name="Ikeda M."/>
            <person name="Ikeno M."/>
            <person name="Ito K."/>
            <person name="Ito S."/>
            <person name="Ito T."/>
            <person name="Ito Y."/>
            <person name="Ito Y."/>
            <person name="Iwabuchi A."/>
            <person name="Kamiya K."/>
            <person name="Karasawa W."/>
            <person name="Kurita K."/>
            <person name="Katagiri S."/>
            <person name="Kikuta A."/>
            <person name="Kobayashi H."/>
            <person name="Kobayashi N."/>
            <person name="Machita K."/>
            <person name="Maehara T."/>
            <person name="Masukawa M."/>
            <person name="Mizubayashi T."/>
            <person name="Mukai Y."/>
            <person name="Nagasaki H."/>
            <person name="Nagata Y."/>
            <person name="Naito S."/>
            <person name="Nakashima M."/>
            <person name="Nakama Y."/>
            <person name="Nakamichi Y."/>
            <person name="Nakamura M."/>
            <person name="Meguro A."/>
            <person name="Negishi M."/>
            <person name="Ohta I."/>
            <person name="Ohta T."/>
            <person name="Okamoto M."/>
            <person name="Ono N."/>
            <person name="Saji S."/>
            <person name="Sakaguchi M."/>
            <person name="Sakai K."/>
            <person name="Shibata M."/>
            <person name="Shimokawa T."/>
            <person name="Song J."/>
            <person name="Takazaki Y."/>
            <person name="Terasawa K."/>
            <person name="Tsugane M."/>
            <person name="Tsuji K."/>
            <person name="Ueda S."/>
            <person name="Waki K."/>
            <person name="Yamagata H."/>
            <person name="Yamamoto M."/>
            <person name="Yamamoto S."/>
            <person name="Yamane H."/>
            <person name="Yoshiki S."/>
            <person name="Yoshihara R."/>
            <person name="Yukawa K."/>
            <person name="Zhong H."/>
            <person name="Yano M."/>
            <person name="Yuan Q."/>
            <person name="Ouyang S."/>
            <person name="Liu J."/>
            <person name="Jones K.M."/>
            <person name="Gansberger K."/>
            <person name="Moffat K."/>
            <person name="Hill J."/>
            <person name="Bera J."/>
            <person name="Fadrosh D."/>
            <person name="Jin S."/>
            <person name="Johri S."/>
            <person name="Kim M."/>
            <person name="Overton L."/>
            <person name="Reardon M."/>
            <person name="Tsitrin T."/>
            <person name="Vuong H."/>
            <person name="Weaver B."/>
            <person name="Ciecko A."/>
            <person name="Tallon L."/>
            <person name="Jackson J."/>
            <person name="Pai G."/>
            <person name="Aken S.V."/>
            <person name="Utterback T."/>
            <person name="Reidmuller S."/>
            <person name="Feldblyum T."/>
            <person name="Hsiao J."/>
            <person name="Zismann V."/>
            <person name="Iobst S."/>
            <person name="de Vazeille A.R."/>
            <person name="Buell C.R."/>
            <person name="Ying K."/>
            <person name="Li Y."/>
            <person name="Lu T."/>
            <person name="Huang Y."/>
            <person name="Zhao Q."/>
            <person name="Feng Q."/>
            <person name="Zhang L."/>
            <person name="Zhu J."/>
            <person name="Weng Q."/>
            <person name="Mu J."/>
            <person name="Lu Y."/>
            <person name="Fan D."/>
            <person name="Liu Y."/>
            <person name="Guan J."/>
            <person name="Zhang Y."/>
            <person name="Yu S."/>
            <person name="Liu X."/>
            <person name="Zhang Y."/>
            <person name="Hong G."/>
            <person name="Han B."/>
            <person name="Choisne N."/>
            <person name="Demange N."/>
            <person name="Orjeda G."/>
            <person name="Samain S."/>
            <person name="Cattolico L."/>
            <person name="Pelletier E."/>
            <person name="Couloux A."/>
            <person name="Segurens B."/>
            <person name="Wincker P."/>
            <person name="D'Hont A."/>
            <person name="Scarpelli C."/>
            <person name="Weissenbach J."/>
            <person name="Salanoubat M."/>
            <person name="Quetier F."/>
            <person name="Yu Y."/>
            <person name="Kim H.R."/>
            <person name="Rambo T."/>
            <person name="Currie J."/>
            <person name="Collura K."/>
            <person name="Luo M."/>
            <person name="Yang T."/>
            <person name="Ammiraju J.S.S."/>
            <person name="Engler F."/>
            <person name="Soderlund C."/>
            <person name="Wing R.A."/>
            <person name="Palmer L.E."/>
            <person name="de la Bastide M."/>
            <person name="Spiegel L."/>
            <person name="Nascimento L."/>
            <person name="Zutavern T."/>
            <person name="O'Shaughnessy A."/>
            <person name="Dike S."/>
            <person name="Dedhia N."/>
            <person name="Preston R."/>
            <person name="Balija V."/>
            <person name="McCombie W.R."/>
            <person name="Chow T."/>
            <person name="Chen H."/>
            <person name="Chung M."/>
            <person name="Chen C."/>
            <person name="Shaw J."/>
            <person name="Wu H."/>
            <person name="Hsiao K."/>
            <person name="Chao Y."/>
            <person name="Chu M."/>
            <person name="Cheng C."/>
            <person name="Hour A."/>
            <person name="Lee P."/>
            <person name="Lin S."/>
            <person name="Lin Y."/>
            <person name="Liou J."/>
            <person name="Liu S."/>
            <person name="Hsing Y."/>
            <person name="Raghuvanshi S."/>
            <person name="Mohanty A."/>
            <person name="Bharti A.K."/>
            <person name="Gaur A."/>
            <person name="Gupta V."/>
            <person name="Kumar D."/>
            <person name="Ravi V."/>
            <person name="Vij S."/>
            <person name="Kapur A."/>
            <person name="Khurana P."/>
            <person name="Khurana P."/>
            <person name="Khurana J.P."/>
            <person name="Tyagi A.K."/>
            <person name="Gaikwad K."/>
            <person name="Singh A."/>
            <person name="Dalal V."/>
            <person name="Srivastava S."/>
            <person name="Dixit A."/>
            <person name="Pal A.K."/>
            <person name="Ghazi I.A."/>
            <person name="Yadav M."/>
            <person name="Pandit A."/>
            <person name="Bhargava A."/>
            <person name="Sureshbabu K."/>
            <person name="Batra K."/>
            <person name="Sharma T.R."/>
            <person name="Mohapatra T."/>
            <person name="Singh N.K."/>
            <person name="Messing J."/>
            <person name="Nelson A.B."/>
            <person name="Fuks G."/>
            <person name="Kavchok S."/>
            <person name="Keizer G."/>
            <person name="Linton E."/>
            <person name="Llaca V."/>
            <person name="Song R."/>
            <person name="Tanyolac B."/>
            <person name="Young S."/>
            <person name="Ho-Il K."/>
            <person name="Hahn J.H."/>
            <person name="Sangsakoo G."/>
            <person name="Vanavichit A."/>
            <person name="de Mattos Luiz.A.T."/>
            <person name="Zimmer P.D."/>
            <person name="Malone G."/>
            <person name="Dellagostin O."/>
            <person name="de Oliveira A.C."/>
            <person name="Bevan M."/>
            <person name="Bancroft I."/>
            <person name="Minx P."/>
            <person name="Cordum H."/>
            <person name="Wilson R."/>
            <person name="Cheng Z."/>
            <person name="Jin W."/>
            <person name="Jiang J."/>
            <person name="Leong S.A."/>
            <person name="Iwama H."/>
            <person name="Gojobori T."/>
            <person name="Itoh T."/>
            <person name="Niimura Y."/>
            <person name="Fujii Y."/>
            <person name="Habara T."/>
            <person name="Sakai H."/>
            <person name="Sato Y."/>
            <person name="Wilson G."/>
            <person name="Kumar K."/>
            <person name="McCouch S."/>
            <person name="Juretic N."/>
            <person name="Hoen D."/>
            <person name="Wright S."/>
            <person name="Bruskiewich R."/>
            <person name="Bureau T."/>
            <person name="Miyao A."/>
            <person name="Hirochika H."/>
            <person name="Nishikawa T."/>
            <person name="Kadowaki K."/>
            <person name="Sugiura M."/>
            <person name="Burr B."/>
            <person name="Sasaki T."/>
        </authorList>
    </citation>
    <scope>NUCLEOTIDE SEQUENCE [LARGE SCALE GENOMIC DNA]</scope>
    <source>
        <strain evidence="3">cv. Nipponbare</strain>
    </source>
</reference>
<dbReference type="AlphaFoldDB" id="A0A0P0X329"/>
<feature type="compositionally biased region" description="Low complexity" evidence="1">
    <location>
        <begin position="1"/>
        <end position="13"/>
    </location>
</feature>
<reference evidence="2 3" key="2">
    <citation type="journal article" date="2013" name="Plant Cell Physiol.">
        <title>Rice Annotation Project Database (RAP-DB): an integrative and interactive database for rice genomics.</title>
        <authorList>
            <person name="Sakai H."/>
            <person name="Lee S.S."/>
            <person name="Tanaka T."/>
            <person name="Numa H."/>
            <person name="Kim J."/>
            <person name="Kawahara Y."/>
            <person name="Wakimoto H."/>
            <person name="Yang C.C."/>
            <person name="Iwamoto M."/>
            <person name="Abe T."/>
            <person name="Yamada Y."/>
            <person name="Muto A."/>
            <person name="Inokuchi H."/>
            <person name="Ikemura T."/>
            <person name="Matsumoto T."/>
            <person name="Sasaki T."/>
            <person name="Itoh T."/>
        </authorList>
    </citation>
    <scope>NUCLEOTIDE SEQUENCE [LARGE SCALE GENOMIC DNA]</scope>
    <source>
        <strain evidence="3">cv. Nipponbare</strain>
    </source>
</reference>
<evidence type="ECO:0000313" key="2">
    <source>
        <dbReference type="EMBL" id="BAT00323.1"/>
    </source>
</evidence>
<protein>
    <submittedName>
        <fullName evidence="2">Os07g0181200 protein</fullName>
    </submittedName>
</protein>
<name>A0A0P0X329_ORYSJ</name>
<gene>
    <name evidence="2" type="ordered locus">Os07g0181200</name>
    <name evidence="2" type="ORF">OSNPB_070181200</name>
</gene>
<feature type="region of interest" description="Disordered" evidence="1">
    <location>
        <begin position="1"/>
        <end position="20"/>
    </location>
</feature>